<reference evidence="1 2" key="1">
    <citation type="submission" date="2019-10" db="EMBL/GenBank/DDBJ databases">
        <title>Draft Genome Assembly of Rhodococcus zopfii DSM44189.</title>
        <authorList>
            <person name="Sutton J.M."/>
            <person name="Akob D.M."/>
            <person name="Bushman T.J."/>
        </authorList>
    </citation>
    <scope>NUCLEOTIDE SEQUENCE [LARGE SCALE GENOMIC DNA]</scope>
    <source>
        <strain evidence="1 2">DSM 44189</strain>
    </source>
</reference>
<keyword evidence="2" id="KW-1185">Reference proteome</keyword>
<accession>A0ABU3WV09</accession>
<dbReference type="EMBL" id="WBMO01000005">
    <property type="protein sequence ID" value="MDV2477840.1"/>
    <property type="molecule type" value="Genomic_DNA"/>
</dbReference>
<name>A0ABU3WV09_9NOCA</name>
<organism evidence="1 2">
    <name type="scientific">Rhodococcus zopfii</name>
    <dbReference type="NCBI Taxonomy" id="43772"/>
    <lineage>
        <taxon>Bacteria</taxon>
        <taxon>Bacillati</taxon>
        <taxon>Actinomycetota</taxon>
        <taxon>Actinomycetes</taxon>
        <taxon>Mycobacteriales</taxon>
        <taxon>Nocardiaceae</taxon>
        <taxon>Rhodococcus</taxon>
    </lineage>
</organism>
<gene>
    <name evidence="1" type="ORF">F8M49_25025</name>
</gene>
<sequence>MTTQRLDTDALLLTGDSITAVRYAVRVAIAARKRNGLPVPAPLTELAAVTAEPGRTDTEPEPAQHHPHDMIDTREAAAILGCSNRQARRLAPGLDGQLIGGRWLIPRHAVTEHQEGTAA</sequence>
<proteinExistence type="predicted"/>
<evidence type="ECO:0000313" key="2">
    <source>
        <dbReference type="Proteomes" id="UP001275440"/>
    </source>
</evidence>
<protein>
    <submittedName>
        <fullName evidence="1">Helix-turn-helix domain-containing protein</fullName>
    </submittedName>
</protein>
<dbReference type="Proteomes" id="UP001275440">
    <property type="component" value="Unassembled WGS sequence"/>
</dbReference>
<comment type="caution">
    <text evidence="1">The sequence shown here is derived from an EMBL/GenBank/DDBJ whole genome shotgun (WGS) entry which is preliminary data.</text>
</comment>
<evidence type="ECO:0000313" key="1">
    <source>
        <dbReference type="EMBL" id="MDV2477840.1"/>
    </source>
</evidence>